<keyword evidence="1" id="KW-0732">Signal</keyword>
<comment type="caution">
    <text evidence="3">The sequence shown here is derived from an EMBL/GenBank/DDBJ whole genome shotgun (WGS) entry which is preliminary data.</text>
</comment>
<feature type="domain" description="Secretion system C-terminal sorting" evidence="2">
    <location>
        <begin position="439"/>
        <end position="501"/>
    </location>
</feature>
<dbReference type="NCBIfam" id="TIGR04183">
    <property type="entry name" value="Por_Secre_tail"/>
    <property type="match status" value="1"/>
</dbReference>
<name>A0A6N9NNA4_9FLAO</name>
<evidence type="ECO:0000313" key="4">
    <source>
        <dbReference type="Proteomes" id="UP000470771"/>
    </source>
</evidence>
<dbReference type="RefSeq" id="WP_160633678.1">
    <property type="nucleotide sequence ID" value="NZ_WWNE01000009.1"/>
</dbReference>
<sequence length="509" mass="57837">MKEFLFILNMCFCFLSLKSQTNIQTRIFSSGFNAQDSTWLIPERLFELNDSTVYFNHRTKQSGHRLQYLVRVFINSNNLTTRYVDTVYNYQVDVPLLTDSPSTFSYLPVVFNTVDEKNNNFYNFKAVASQIDKSLHIEVYSINQLGLRNGIVSSFSLKNRVLLHYPLIYDSTIYLRCLNLANDTVFLEAVNVNGSYVGNGSFADNAIFPNFASSKGPLAISPLNDSLLLMGNETLLNLIFINRFNFQVQKVNSLTQAQTISLTNQNQWSGHNNNRYTFFPLYYEISGELFQTPFLKDFNFQLDRGGFSIRLDYNGTILSTSEYGNDTINEIITNNFLKGNAHYYIGSSSFDLVSRYAQDFRGLFLCKQTTLSRDSIILYGNKNHIGYSVVVNNNDDVFALSQYSNAWTDDSIFTVVTKIPNSFLIGIKENNPQITSVRVFPNPTMDLLKVDGAENGDSYRVVSISGQLMQEGILTNEKSINVAALKQGSYILQLGSQQQTYRANVFIKQ</sequence>
<dbReference type="Pfam" id="PF18962">
    <property type="entry name" value="Por_Secre_tail"/>
    <property type="match status" value="1"/>
</dbReference>
<reference evidence="3 4" key="1">
    <citation type="submission" date="2019-12" db="EMBL/GenBank/DDBJ databases">
        <authorList>
            <person name="Zhao J."/>
        </authorList>
    </citation>
    <scope>NUCLEOTIDE SEQUENCE [LARGE SCALE GENOMIC DNA]</scope>
    <source>
        <strain evidence="3 4">S-15</strain>
    </source>
</reference>
<protein>
    <submittedName>
        <fullName evidence="3">T9SS type A sorting domain-containing protein</fullName>
    </submittedName>
</protein>
<proteinExistence type="predicted"/>
<evidence type="ECO:0000259" key="2">
    <source>
        <dbReference type="Pfam" id="PF18962"/>
    </source>
</evidence>
<dbReference type="Proteomes" id="UP000470771">
    <property type="component" value="Unassembled WGS sequence"/>
</dbReference>
<organism evidence="3 4">
    <name type="scientific">Acidiluteibacter ferrifornacis</name>
    <dbReference type="NCBI Taxonomy" id="2692424"/>
    <lineage>
        <taxon>Bacteria</taxon>
        <taxon>Pseudomonadati</taxon>
        <taxon>Bacteroidota</taxon>
        <taxon>Flavobacteriia</taxon>
        <taxon>Flavobacteriales</taxon>
        <taxon>Cryomorphaceae</taxon>
        <taxon>Acidiluteibacter</taxon>
    </lineage>
</organism>
<dbReference type="AlphaFoldDB" id="A0A6N9NNA4"/>
<dbReference type="EMBL" id="WWNE01000009">
    <property type="protein sequence ID" value="NBG66720.1"/>
    <property type="molecule type" value="Genomic_DNA"/>
</dbReference>
<keyword evidence="4" id="KW-1185">Reference proteome</keyword>
<gene>
    <name evidence="3" type="ORF">GQN54_11395</name>
</gene>
<evidence type="ECO:0000256" key="1">
    <source>
        <dbReference type="ARBA" id="ARBA00022729"/>
    </source>
</evidence>
<evidence type="ECO:0000313" key="3">
    <source>
        <dbReference type="EMBL" id="NBG66720.1"/>
    </source>
</evidence>
<accession>A0A6N9NNA4</accession>
<dbReference type="InterPro" id="IPR026444">
    <property type="entry name" value="Secre_tail"/>
</dbReference>